<feature type="non-terminal residue" evidence="1">
    <location>
        <position position="774"/>
    </location>
</feature>
<dbReference type="Proteomes" id="UP000669903">
    <property type="component" value="Unassembled WGS sequence"/>
</dbReference>
<evidence type="ECO:0000313" key="1">
    <source>
        <dbReference type="EMBL" id="KAG5329352.1"/>
    </source>
</evidence>
<name>A0A836G1Q4_9HYME</name>
<dbReference type="PANTHER" id="PTHR31511">
    <property type="entry name" value="PROTEIN CBG23764"/>
    <property type="match status" value="1"/>
</dbReference>
<protein>
    <submittedName>
        <fullName evidence="1">SETMR methyltransferase</fullName>
    </submittedName>
</protein>
<dbReference type="InterPro" id="IPR043502">
    <property type="entry name" value="DNA/RNA_pol_sf"/>
</dbReference>
<gene>
    <name evidence="1" type="primary">Setmar_0</name>
    <name evidence="1" type="ORF">G6Z76_0007105</name>
</gene>
<reference evidence="1" key="1">
    <citation type="submission" date="2020-03" db="EMBL/GenBank/DDBJ databases">
        <title>Relaxed selection underlies rapid genomic changes in the transitions from sociality to social parasitism in ants.</title>
        <authorList>
            <person name="Bi X."/>
        </authorList>
    </citation>
    <scope>NUCLEOTIDE SEQUENCE</scope>
    <source>
        <strain evidence="1">BGI-DK2014a</strain>
        <tissue evidence="1">Whole body</tissue>
    </source>
</reference>
<dbReference type="PANTHER" id="PTHR31511:SF12">
    <property type="entry name" value="RHO TERMINATION FACTOR N-TERMINAL DOMAIN-CONTAINING PROTEIN"/>
    <property type="match status" value="1"/>
</dbReference>
<dbReference type="GO" id="GO:0071897">
    <property type="term" value="P:DNA biosynthetic process"/>
    <property type="evidence" value="ECO:0007669"/>
    <property type="project" value="UniProtKB-ARBA"/>
</dbReference>
<sequence length="774" mass="91143">MTTVRYWFNEFKRGRSSVFDEESPGRPADVVTEEIVEKVHDMIFADRRTKMHEVAEAVGVSYGTAFNILHDNLGMKKLSARWVPRLLTMDNKRMRLSISKHAELDNVSTSVPAFATVYNWVNEFKRQFSIGYEKSTRWMPRLLTVNHKRDRVTISKQCLGTFQRNPDEFLRRFITVDGHSFLGCTRYNSYRLLSVEANDQWRLGQIQRILLRFAFPSNIFARFSPLNKKICPVSLQLSKKEHKKFFCDRCLHYFSTSEKLQSHAMDCEKMNNCAIRARTTSDCPNLEIIITRKFSVPFIVYANLECILQKIKPEREDAAFKKTVIQIIKIHYSGRFFNLSGYDAHFIIKEIATDSTKDKNEKNFQKNCVKIYFINSFKFLSTSLEKLDKLKIVRSKLSTLSDEEFELLTRVFLYVDCVEKLQDMRARYTRQPQSMFRYAQANNKYMRSYDPSELYFMYYDVNNLYGWVKDVANLDASAIALDLHTGHILEVDFEYPQHLHDRHTDLHLSARCAISRCKREDKLLATLYDKQRYIIHYRNCSNVFVNLHVTKILRVLQFAKSPWLREYITKWDGRYGAEAMIAKLNFHSRSVFTENLIAVELDISKVCLYEFHHEYILPLFRDKCKIMYTDMYTDSLIYHVKCENVYEAIKCDIADSTRAIIRQCDMPLGNKKVPGLKDENNSAIMIEFVGFKAKMYAVKVNGKEDTKKAKDVKNNKKFCLMKDENNGASWQIMTELVKFRAKIYALRIILPIRCHADIIKCYKFISFFRIYVFF</sequence>
<dbReference type="EMBL" id="JAANIC010006182">
    <property type="protein sequence ID" value="KAG5329352.1"/>
    <property type="molecule type" value="Genomic_DNA"/>
</dbReference>
<keyword evidence="2" id="KW-1185">Reference proteome</keyword>
<keyword evidence="1" id="KW-0808">Transferase</keyword>
<organism evidence="1 2">
    <name type="scientific">Acromyrmex charruanus</name>
    <dbReference type="NCBI Taxonomy" id="2715315"/>
    <lineage>
        <taxon>Eukaryota</taxon>
        <taxon>Metazoa</taxon>
        <taxon>Ecdysozoa</taxon>
        <taxon>Arthropoda</taxon>
        <taxon>Hexapoda</taxon>
        <taxon>Insecta</taxon>
        <taxon>Pterygota</taxon>
        <taxon>Neoptera</taxon>
        <taxon>Endopterygota</taxon>
        <taxon>Hymenoptera</taxon>
        <taxon>Apocrita</taxon>
        <taxon>Aculeata</taxon>
        <taxon>Formicoidea</taxon>
        <taxon>Formicidae</taxon>
        <taxon>Myrmicinae</taxon>
        <taxon>Acromyrmex</taxon>
    </lineage>
</organism>
<keyword evidence="1" id="KW-0489">Methyltransferase</keyword>
<evidence type="ECO:0000313" key="2">
    <source>
        <dbReference type="Proteomes" id="UP000669903"/>
    </source>
</evidence>
<feature type="non-terminal residue" evidence="1">
    <location>
        <position position="1"/>
    </location>
</feature>
<accession>A0A836G1Q4</accession>
<comment type="caution">
    <text evidence="1">The sequence shown here is derived from an EMBL/GenBank/DDBJ whole genome shotgun (WGS) entry which is preliminary data.</text>
</comment>
<dbReference type="GO" id="GO:0032259">
    <property type="term" value="P:methylation"/>
    <property type="evidence" value="ECO:0007669"/>
    <property type="project" value="UniProtKB-KW"/>
</dbReference>
<dbReference type="AlphaFoldDB" id="A0A836G1Q4"/>
<dbReference type="SUPFAM" id="SSF56672">
    <property type="entry name" value="DNA/RNA polymerases"/>
    <property type="match status" value="1"/>
</dbReference>
<dbReference type="GO" id="GO:0008168">
    <property type="term" value="F:methyltransferase activity"/>
    <property type="evidence" value="ECO:0007669"/>
    <property type="project" value="UniProtKB-KW"/>
</dbReference>
<proteinExistence type="predicted"/>